<evidence type="ECO:0000256" key="3">
    <source>
        <dbReference type="ARBA" id="ARBA00022723"/>
    </source>
</evidence>
<keyword evidence="4 5" id="KW-0408">Iron</keyword>
<sequence>MALLPDISVLTTWLTLYAPVITVVYFILWAIYARTLHPLANIPGPFWPSISRTWLMWHHHKGDIEIVERVLHEKYGPILRIAPDEVVVADPKYIPQIYPIQKPLQKTDWYAPWRPQGLNSQPDLFTQTNEKAHSAYRKIVGGVYSFSSIAKNEPGMDAVLNLFMERLGGFADSKDAFDFGLWLEMYSFDNVGVALFGQAFGFLENSIDYRDYIRSVHLAMPFLTLLTVTPYYIRPFLLLVAVCIPRLLKAVLAIEDIKKSAIIETKSAMDRSLEVTGKRPDLLSQLLAIVQEKGEKVNYSHKEITSDMWVGIMAGADSTSITMRSVFYFLMKNPMKLIKVRAEIDAAFENGTLSSPVQYNQAASLPYLNAVVKETTRLFPAFSVSQPRYAPSQGIELCGKHIPAGYSIGLNPAVIQHDKGVFGADALEFQPERWLESEERTRAMDKAILGWGAGTRTCVGRPLALTQIYKVAAEVLHRFTFEMAHDQPWKTHNASFNVQTGVICKLKRRTMEVKWACPQGKLYTMKRFEECYGSQYRPPPCGTQGHMVIAASPVFGDQEVVVCTITSKLPKNGAEYFHINVLKDPPLYHRPEICLQQQVGQYCPSVLRKPSFVRLEPFEIRREMLLPVTSTTGAHLILTAESIDLMQTHAKRIWKSYRSSATPRAINPPPFRTLSALFRTLSAPPPRTLSAQTCEQELHQDQKQKWHLPTSTPAPYYRNILRVERKMRDLIDPSIKALTFRVDSEQWQTLRAEGEEIRRKYGIPPPF</sequence>
<dbReference type="GO" id="GO:0005506">
    <property type="term" value="F:iron ion binding"/>
    <property type="evidence" value="ECO:0007669"/>
    <property type="project" value="InterPro"/>
</dbReference>
<gene>
    <name evidence="7" type="ORF">EG328_011226</name>
</gene>
<evidence type="ECO:0000256" key="6">
    <source>
        <dbReference type="SAM" id="Phobius"/>
    </source>
</evidence>
<dbReference type="GO" id="GO:0020037">
    <property type="term" value="F:heme binding"/>
    <property type="evidence" value="ECO:0007669"/>
    <property type="project" value="InterPro"/>
</dbReference>
<name>A0A8H3Z779_VENIN</name>
<dbReference type="InterPro" id="IPR050121">
    <property type="entry name" value="Cytochrome_P450_monoxygenase"/>
</dbReference>
<evidence type="ECO:0000256" key="2">
    <source>
        <dbReference type="ARBA" id="ARBA00010617"/>
    </source>
</evidence>
<dbReference type="InterPro" id="IPR036396">
    <property type="entry name" value="Cyt_P450_sf"/>
</dbReference>
<protein>
    <recommendedName>
        <fullName evidence="9">Cytochrome P450</fullName>
    </recommendedName>
</protein>
<evidence type="ECO:0000256" key="5">
    <source>
        <dbReference type="PIRSR" id="PIRSR602403-1"/>
    </source>
</evidence>
<dbReference type="GO" id="GO:0004497">
    <property type="term" value="F:monooxygenase activity"/>
    <property type="evidence" value="ECO:0007669"/>
    <property type="project" value="InterPro"/>
</dbReference>
<comment type="cofactor">
    <cofactor evidence="1 5">
        <name>heme</name>
        <dbReference type="ChEBI" id="CHEBI:30413"/>
    </cofactor>
</comment>
<proteinExistence type="inferred from homology"/>
<dbReference type="CDD" id="cd11060">
    <property type="entry name" value="CYP57A1-like"/>
    <property type="match status" value="1"/>
</dbReference>
<feature type="binding site" description="axial binding residue" evidence="5">
    <location>
        <position position="458"/>
    </location>
    <ligand>
        <name>heme</name>
        <dbReference type="ChEBI" id="CHEBI:30413"/>
    </ligand>
    <ligandPart>
        <name>Fe</name>
        <dbReference type="ChEBI" id="CHEBI:18248"/>
    </ligandPart>
</feature>
<dbReference type="SUPFAM" id="SSF48264">
    <property type="entry name" value="Cytochrome P450"/>
    <property type="match status" value="1"/>
</dbReference>
<evidence type="ECO:0000313" key="8">
    <source>
        <dbReference type="Proteomes" id="UP000447873"/>
    </source>
</evidence>
<dbReference type="PROSITE" id="PS00086">
    <property type="entry name" value="CYTOCHROME_P450"/>
    <property type="match status" value="1"/>
</dbReference>
<dbReference type="EMBL" id="WNWS01000080">
    <property type="protein sequence ID" value="KAE9982121.1"/>
    <property type="molecule type" value="Genomic_DNA"/>
</dbReference>
<comment type="similarity">
    <text evidence="2">Belongs to the cytochrome P450 family.</text>
</comment>
<dbReference type="PANTHER" id="PTHR24305:SF229">
    <property type="entry name" value="P450, PUTATIVE (EUROFUNG)-RELATED"/>
    <property type="match status" value="1"/>
</dbReference>
<keyword evidence="6" id="KW-1133">Transmembrane helix</keyword>
<dbReference type="InterPro" id="IPR002403">
    <property type="entry name" value="Cyt_P450_E_grp-IV"/>
</dbReference>
<organism evidence="7 8">
    <name type="scientific">Venturia inaequalis</name>
    <name type="common">Apple scab fungus</name>
    <dbReference type="NCBI Taxonomy" id="5025"/>
    <lineage>
        <taxon>Eukaryota</taxon>
        <taxon>Fungi</taxon>
        <taxon>Dikarya</taxon>
        <taxon>Ascomycota</taxon>
        <taxon>Pezizomycotina</taxon>
        <taxon>Dothideomycetes</taxon>
        <taxon>Pleosporomycetidae</taxon>
        <taxon>Venturiales</taxon>
        <taxon>Venturiaceae</taxon>
        <taxon>Venturia</taxon>
    </lineage>
</organism>
<dbReference type="PRINTS" id="PR00385">
    <property type="entry name" value="P450"/>
</dbReference>
<reference evidence="7 8" key="1">
    <citation type="submission" date="2018-12" db="EMBL/GenBank/DDBJ databases">
        <title>Venturia inaequalis Genome Resource.</title>
        <authorList>
            <person name="Lichtner F.J."/>
        </authorList>
    </citation>
    <scope>NUCLEOTIDE SEQUENCE [LARGE SCALE GENOMIC DNA]</scope>
    <source>
        <strain evidence="7 8">120213</strain>
    </source>
</reference>
<evidence type="ECO:0008006" key="9">
    <source>
        <dbReference type="Google" id="ProtNLM"/>
    </source>
</evidence>
<dbReference type="Gene3D" id="1.10.630.10">
    <property type="entry name" value="Cytochrome P450"/>
    <property type="match status" value="1"/>
</dbReference>
<feature type="transmembrane region" description="Helical" evidence="6">
    <location>
        <begin position="12"/>
        <end position="32"/>
    </location>
</feature>
<dbReference type="Proteomes" id="UP000447873">
    <property type="component" value="Unassembled WGS sequence"/>
</dbReference>
<dbReference type="PANTHER" id="PTHR24305">
    <property type="entry name" value="CYTOCHROME P450"/>
    <property type="match status" value="1"/>
</dbReference>
<dbReference type="AlphaFoldDB" id="A0A8H3Z779"/>
<feature type="transmembrane region" description="Helical" evidence="6">
    <location>
        <begin position="216"/>
        <end position="233"/>
    </location>
</feature>
<dbReference type="Pfam" id="PF00067">
    <property type="entry name" value="p450"/>
    <property type="match status" value="1"/>
</dbReference>
<evidence type="ECO:0000313" key="7">
    <source>
        <dbReference type="EMBL" id="KAE9982121.1"/>
    </source>
</evidence>
<keyword evidence="3 5" id="KW-0479">Metal-binding</keyword>
<dbReference type="GO" id="GO:0016705">
    <property type="term" value="F:oxidoreductase activity, acting on paired donors, with incorporation or reduction of molecular oxygen"/>
    <property type="evidence" value="ECO:0007669"/>
    <property type="project" value="InterPro"/>
</dbReference>
<evidence type="ECO:0000256" key="1">
    <source>
        <dbReference type="ARBA" id="ARBA00001971"/>
    </source>
</evidence>
<evidence type="ECO:0000256" key="4">
    <source>
        <dbReference type="ARBA" id="ARBA00023004"/>
    </source>
</evidence>
<comment type="caution">
    <text evidence="7">The sequence shown here is derived from an EMBL/GenBank/DDBJ whole genome shotgun (WGS) entry which is preliminary data.</text>
</comment>
<dbReference type="InterPro" id="IPR001128">
    <property type="entry name" value="Cyt_P450"/>
</dbReference>
<keyword evidence="6" id="KW-0812">Transmembrane</keyword>
<dbReference type="PRINTS" id="PR00465">
    <property type="entry name" value="EP450IV"/>
</dbReference>
<accession>A0A8H3Z779</accession>
<keyword evidence="5" id="KW-0349">Heme</keyword>
<keyword evidence="6" id="KW-0472">Membrane</keyword>
<dbReference type="InterPro" id="IPR017972">
    <property type="entry name" value="Cyt_P450_CS"/>
</dbReference>